<keyword evidence="2" id="KW-0175">Coiled coil</keyword>
<organism evidence="3 4">
    <name type="scientific">Phyllostomus discolor</name>
    <name type="common">pale spear-nosed bat</name>
    <dbReference type="NCBI Taxonomy" id="89673"/>
    <lineage>
        <taxon>Eukaryota</taxon>
        <taxon>Metazoa</taxon>
        <taxon>Chordata</taxon>
        <taxon>Craniata</taxon>
        <taxon>Vertebrata</taxon>
        <taxon>Euteleostomi</taxon>
        <taxon>Mammalia</taxon>
        <taxon>Eutheria</taxon>
        <taxon>Laurasiatheria</taxon>
        <taxon>Chiroptera</taxon>
        <taxon>Yangochiroptera</taxon>
        <taxon>Phyllostomidae</taxon>
        <taxon>Phyllostominae</taxon>
        <taxon>Phyllostomus</taxon>
    </lineage>
</organism>
<name>A0A834AUF9_9CHIR</name>
<dbReference type="GO" id="GO:0008289">
    <property type="term" value="F:lipid binding"/>
    <property type="evidence" value="ECO:0007669"/>
    <property type="project" value="InterPro"/>
</dbReference>
<proteinExistence type="inferred from homology"/>
<evidence type="ECO:0008006" key="5">
    <source>
        <dbReference type="Google" id="ProtNLM"/>
    </source>
</evidence>
<dbReference type="EMBL" id="JABVXQ010000003">
    <property type="protein sequence ID" value="KAF6117373.1"/>
    <property type="molecule type" value="Genomic_DNA"/>
</dbReference>
<dbReference type="AlphaFoldDB" id="A0A834AUF9"/>
<comment type="caution">
    <text evidence="3">The sequence shown here is derived from an EMBL/GenBank/DDBJ whole genome shotgun (WGS) entry which is preliminary data.</text>
</comment>
<evidence type="ECO:0000313" key="4">
    <source>
        <dbReference type="Proteomes" id="UP000664940"/>
    </source>
</evidence>
<dbReference type="InterPro" id="IPR008405">
    <property type="entry name" value="ApoL"/>
</dbReference>
<evidence type="ECO:0000256" key="2">
    <source>
        <dbReference type="SAM" id="Coils"/>
    </source>
</evidence>
<feature type="coiled-coil region" evidence="2">
    <location>
        <begin position="311"/>
        <end position="338"/>
    </location>
</feature>
<evidence type="ECO:0000313" key="3">
    <source>
        <dbReference type="EMBL" id="KAF6117373.1"/>
    </source>
</evidence>
<dbReference type="Proteomes" id="UP000664940">
    <property type="component" value="Unassembled WGS sequence"/>
</dbReference>
<dbReference type="GO" id="GO:0016020">
    <property type="term" value="C:membrane"/>
    <property type="evidence" value="ECO:0007669"/>
    <property type="project" value="TreeGrafter"/>
</dbReference>
<dbReference type="GO" id="GO:0006869">
    <property type="term" value="P:lipid transport"/>
    <property type="evidence" value="ECO:0007669"/>
    <property type="project" value="InterPro"/>
</dbReference>
<accession>A0A834AUF9</accession>
<dbReference type="PANTHER" id="PTHR14096">
    <property type="entry name" value="APOLIPOPROTEIN L"/>
    <property type="match status" value="1"/>
</dbReference>
<gene>
    <name evidence="3" type="ORF">HJG60_000838</name>
</gene>
<sequence length="350" mass="38037">MASEAGNVDPESEGFLPAIGFLEDPMDIENLQHLLSDEAWERFVAAAKLPREEADALYEDLNLLKELMAVKDKDKPSQDQLFREMVLKEFPQVEQELKECIGKLHALADSVDKVHRDCTISNVVSSSTGIVSGILTIAGLSLAPLTAGASLVFTATGAGLGVTSAVTGVSTSIVEIIKNESAKAAASHLVSDAIDYDKLLFEDLSHRAPRLFSLVMCIRSVQKIVKNVRAFKVAKARPVLAAKAMVLLTTGKISTRSSSQVQKAFGGTALAMTKGARMLRLVAASAFLLVDVYSIVKDSVHLYEGPKAELAEQLRDRAQSLERMLKRLREIHKILQDVMCSKDVVSKECD</sequence>
<reference evidence="3 4" key="1">
    <citation type="journal article" date="2020" name="Nature">
        <title>Six reference-quality genomes reveal evolution of bat adaptations.</title>
        <authorList>
            <person name="Jebb D."/>
            <person name="Huang Z."/>
            <person name="Pippel M."/>
            <person name="Hughes G.M."/>
            <person name="Lavrichenko K."/>
            <person name="Devanna P."/>
            <person name="Winkler S."/>
            <person name="Jermiin L.S."/>
            <person name="Skirmuntt E.C."/>
            <person name="Katzourakis A."/>
            <person name="Burkitt-Gray L."/>
            <person name="Ray D.A."/>
            <person name="Sullivan K.A.M."/>
            <person name="Roscito J.G."/>
            <person name="Kirilenko B.M."/>
            <person name="Davalos L.M."/>
            <person name="Corthals A.P."/>
            <person name="Power M.L."/>
            <person name="Jones G."/>
            <person name="Ransome R.D."/>
            <person name="Dechmann D.K.N."/>
            <person name="Locatelli A.G."/>
            <person name="Puechmaille S.J."/>
            <person name="Fedrigo O."/>
            <person name="Jarvis E.D."/>
            <person name="Hiller M."/>
            <person name="Vernes S.C."/>
            <person name="Myers E.W."/>
            <person name="Teeling E.C."/>
        </authorList>
    </citation>
    <scope>NUCLEOTIDE SEQUENCE [LARGE SCALE GENOMIC DNA]</scope>
    <source>
        <strain evidence="3">Bat1K_MPI-CBG_1</strain>
    </source>
</reference>
<comment type="similarity">
    <text evidence="1">Belongs to the apolipoprotein L family.</text>
</comment>
<dbReference type="Pfam" id="PF05461">
    <property type="entry name" value="ApoL"/>
    <property type="match status" value="1"/>
</dbReference>
<dbReference type="GO" id="GO:0005576">
    <property type="term" value="C:extracellular region"/>
    <property type="evidence" value="ECO:0007669"/>
    <property type="project" value="InterPro"/>
</dbReference>
<dbReference type="PANTHER" id="PTHR14096:SF27">
    <property type="entry name" value="APOLIPOPROTEIN L2"/>
    <property type="match status" value="1"/>
</dbReference>
<protein>
    <recommendedName>
        <fullName evidence="5">Apolipoprotein L3-like</fullName>
    </recommendedName>
</protein>
<evidence type="ECO:0000256" key="1">
    <source>
        <dbReference type="ARBA" id="ARBA00010090"/>
    </source>
</evidence>
<dbReference type="GO" id="GO:0042157">
    <property type="term" value="P:lipoprotein metabolic process"/>
    <property type="evidence" value="ECO:0007669"/>
    <property type="project" value="InterPro"/>
</dbReference>